<dbReference type="PANTHER" id="PTHR43194">
    <property type="entry name" value="HYDROLASE ALPHA/BETA FOLD FAMILY"/>
    <property type="match status" value="1"/>
</dbReference>
<reference evidence="2" key="1">
    <citation type="submission" date="2023-01" db="EMBL/GenBank/DDBJ databases">
        <title>Metagenome sequencing of chrysophaentin producing Chrysophaeum taylorii.</title>
        <authorList>
            <person name="Davison J."/>
            <person name="Bewley C."/>
        </authorList>
    </citation>
    <scope>NUCLEOTIDE SEQUENCE</scope>
    <source>
        <strain evidence="2">NIES-1699</strain>
    </source>
</reference>
<dbReference type="AlphaFoldDB" id="A0AAD7UJ96"/>
<dbReference type="EMBL" id="JAQMWT010000230">
    <property type="protein sequence ID" value="KAJ8607163.1"/>
    <property type="molecule type" value="Genomic_DNA"/>
</dbReference>
<protein>
    <recommendedName>
        <fullName evidence="1">AB hydrolase-1 domain-containing protein</fullName>
    </recommendedName>
</protein>
<sequence>MVLLLLWVVVVEALQLSSTTCGSGPPRVVLIHGTFHDQRCFEEHWLPYLADNGVEATAVSLRGTRGTSLGKVRLGEHVADVAEFLPAIVVGHSFGGPVAMELARLRPREVRGLALFCSVPPSGNSGMTWRTLRRSLGEAVLITRGFALKTAAKNSRDAKRLFFSNENVDDDELERYVSWFRDNAASSLDLRDFQRNLPSRFADENGVATFLNRTMPRLVVGAQNDLVVDEVAVRETAQFLGVDPLIVPDVPHDLMLGARWRPGCDALLAWISASSMR</sequence>
<dbReference type="Proteomes" id="UP001230188">
    <property type="component" value="Unassembled WGS sequence"/>
</dbReference>
<dbReference type="Pfam" id="PF12697">
    <property type="entry name" value="Abhydrolase_6"/>
    <property type="match status" value="1"/>
</dbReference>
<dbReference type="PANTHER" id="PTHR43194:SF2">
    <property type="entry name" value="PEROXISOMAL MEMBRANE PROTEIN LPX1"/>
    <property type="match status" value="1"/>
</dbReference>
<dbReference type="InterPro" id="IPR029058">
    <property type="entry name" value="AB_hydrolase_fold"/>
</dbReference>
<gene>
    <name evidence="2" type="ORF">CTAYLR_007329</name>
</gene>
<evidence type="ECO:0000259" key="1">
    <source>
        <dbReference type="Pfam" id="PF12697"/>
    </source>
</evidence>
<evidence type="ECO:0000313" key="2">
    <source>
        <dbReference type="EMBL" id="KAJ8607163.1"/>
    </source>
</evidence>
<feature type="domain" description="AB hydrolase-1" evidence="1">
    <location>
        <begin position="28"/>
        <end position="256"/>
    </location>
</feature>
<dbReference type="Gene3D" id="3.40.50.1820">
    <property type="entry name" value="alpha/beta hydrolase"/>
    <property type="match status" value="1"/>
</dbReference>
<comment type="caution">
    <text evidence="2">The sequence shown here is derived from an EMBL/GenBank/DDBJ whole genome shotgun (WGS) entry which is preliminary data.</text>
</comment>
<proteinExistence type="predicted"/>
<accession>A0AAD7UJ96</accession>
<keyword evidence="3" id="KW-1185">Reference proteome</keyword>
<name>A0AAD7UJ96_9STRA</name>
<dbReference type="InterPro" id="IPR000073">
    <property type="entry name" value="AB_hydrolase_1"/>
</dbReference>
<dbReference type="InterPro" id="IPR050228">
    <property type="entry name" value="Carboxylesterase_BioH"/>
</dbReference>
<evidence type="ECO:0000313" key="3">
    <source>
        <dbReference type="Proteomes" id="UP001230188"/>
    </source>
</evidence>
<organism evidence="2 3">
    <name type="scientific">Chrysophaeum taylorii</name>
    <dbReference type="NCBI Taxonomy" id="2483200"/>
    <lineage>
        <taxon>Eukaryota</taxon>
        <taxon>Sar</taxon>
        <taxon>Stramenopiles</taxon>
        <taxon>Ochrophyta</taxon>
        <taxon>Pelagophyceae</taxon>
        <taxon>Pelagomonadales</taxon>
        <taxon>Pelagomonadaceae</taxon>
        <taxon>Chrysophaeum</taxon>
    </lineage>
</organism>
<dbReference type="SUPFAM" id="SSF53474">
    <property type="entry name" value="alpha/beta-Hydrolases"/>
    <property type="match status" value="1"/>
</dbReference>